<feature type="region of interest" description="Disordered" evidence="1">
    <location>
        <begin position="123"/>
        <end position="222"/>
    </location>
</feature>
<feature type="region of interest" description="Disordered" evidence="1">
    <location>
        <begin position="535"/>
        <end position="556"/>
    </location>
</feature>
<feature type="compositionally biased region" description="Low complexity" evidence="1">
    <location>
        <begin position="140"/>
        <end position="166"/>
    </location>
</feature>
<evidence type="ECO:0000256" key="1">
    <source>
        <dbReference type="SAM" id="MobiDB-lite"/>
    </source>
</evidence>
<feature type="transmembrane region" description="Helical" evidence="2">
    <location>
        <begin position="442"/>
        <end position="464"/>
    </location>
</feature>
<keyword evidence="2" id="KW-0812">Transmembrane</keyword>
<accession>B4GQI9</accession>
<feature type="region of interest" description="Disordered" evidence="1">
    <location>
        <begin position="296"/>
        <end position="419"/>
    </location>
</feature>
<protein>
    <submittedName>
        <fullName evidence="3">GL14146</fullName>
    </submittedName>
</protein>
<keyword evidence="4" id="KW-1185">Reference proteome</keyword>
<evidence type="ECO:0000313" key="4">
    <source>
        <dbReference type="Proteomes" id="UP000008744"/>
    </source>
</evidence>
<organism evidence="4">
    <name type="scientific">Drosophila persimilis</name>
    <name type="common">Fruit fly</name>
    <dbReference type="NCBI Taxonomy" id="7234"/>
    <lineage>
        <taxon>Eukaryota</taxon>
        <taxon>Metazoa</taxon>
        <taxon>Ecdysozoa</taxon>
        <taxon>Arthropoda</taxon>
        <taxon>Hexapoda</taxon>
        <taxon>Insecta</taxon>
        <taxon>Pterygota</taxon>
        <taxon>Neoptera</taxon>
        <taxon>Endopterygota</taxon>
        <taxon>Diptera</taxon>
        <taxon>Brachycera</taxon>
        <taxon>Muscomorpha</taxon>
        <taxon>Ephydroidea</taxon>
        <taxon>Drosophilidae</taxon>
        <taxon>Drosophila</taxon>
        <taxon>Sophophora</taxon>
    </lineage>
</organism>
<dbReference type="eggNOG" id="ENOG502S8ZV">
    <property type="taxonomic scope" value="Eukaryota"/>
</dbReference>
<dbReference type="HOGENOM" id="CLU_042130_0_0_1"/>
<feature type="compositionally biased region" description="Polar residues" evidence="1">
    <location>
        <begin position="83"/>
        <end position="96"/>
    </location>
</feature>
<gene>
    <name evidence="3" type="primary">Dper\GL14146</name>
    <name evidence="3" type="ORF">Dper_GL14146</name>
</gene>
<sequence length="556" mass="62527">MSAYEDMSQKQPQQRLSSIWLLLLTLLLFVSTLTVVALIEAERAQSGDADVLILNRMWSHFQTATRNETKEETATVERIAREASNSSVPNQPLETTRQSKDFYEEQRAVVVNAESMDPIVAQRQDSFGPPQSREDSNEQDPYYDAADDYGPGHYPYQQEEPQQSEENFYGDGDGSSEGRAAQPRPYDGFYAPWKASPVASRPTADGNNRKLQAPPNRAPYPAYDEVYDYPMGFQRRPQAETPLAKQAQTQPQPTQHTAIVPVQEESTLVTVLKSLKQLWDLYQALMSAWNSMAERHQKSTEKFRKEQAEKQADKDRRRQQQQQKLRINSKKPPRIEGDKKNQNKKSTTTKRPTSTTSTTPAADSSEEEEKQEKEATLSTSSAQPEPQKGEKADVSSVRGLRQRREAAEEDRADTDVGEGRYIKGDPLKGYYDFVITEGSYKFWAAFQVGTALLIIYSTFAAIYYSKVNPLTSDYDYTDYLGGVRSLSGGDADFVDDADADAPPPVSTTSRIMEWLPRTAHSVKFILDAIEKMPLDHGETKEPGWGSTETATAEETS</sequence>
<keyword evidence="2" id="KW-1133">Transmembrane helix</keyword>
<dbReference type="OrthoDB" id="7614304at2759"/>
<feature type="compositionally biased region" description="Basic and acidic residues" evidence="1">
    <location>
        <begin position="296"/>
        <end position="318"/>
    </location>
</feature>
<dbReference type="KEGG" id="dpe:6595447"/>
<dbReference type="EMBL" id="CH479187">
    <property type="protein sequence ID" value="EDW39861.1"/>
    <property type="molecule type" value="Genomic_DNA"/>
</dbReference>
<feature type="region of interest" description="Disordered" evidence="1">
    <location>
        <begin position="82"/>
        <end position="101"/>
    </location>
</feature>
<dbReference type="Proteomes" id="UP000008744">
    <property type="component" value="Unassembled WGS sequence"/>
</dbReference>
<feature type="compositionally biased region" description="Low complexity" evidence="1">
    <location>
        <begin position="344"/>
        <end position="360"/>
    </location>
</feature>
<evidence type="ECO:0000313" key="3">
    <source>
        <dbReference type="EMBL" id="EDW39861.1"/>
    </source>
</evidence>
<keyword evidence="2" id="KW-0472">Membrane</keyword>
<dbReference type="PhylomeDB" id="B4GQI9"/>
<evidence type="ECO:0000256" key="2">
    <source>
        <dbReference type="SAM" id="Phobius"/>
    </source>
</evidence>
<reference evidence="3 4" key="1">
    <citation type="journal article" date="2007" name="Nature">
        <title>Evolution of genes and genomes on the Drosophila phylogeny.</title>
        <authorList>
            <consortium name="Drosophila 12 Genomes Consortium"/>
            <person name="Clark A.G."/>
            <person name="Eisen M.B."/>
            <person name="Smith D.R."/>
            <person name="Bergman C.M."/>
            <person name="Oliver B."/>
            <person name="Markow T.A."/>
            <person name="Kaufman T.C."/>
            <person name="Kellis M."/>
            <person name="Gelbart W."/>
            <person name="Iyer V.N."/>
            <person name="Pollard D.A."/>
            <person name="Sackton T.B."/>
            <person name="Larracuente A.M."/>
            <person name="Singh N.D."/>
            <person name="Abad J.P."/>
            <person name="Abt D.N."/>
            <person name="Adryan B."/>
            <person name="Aguade M."/>
            <person name="Akashi H."/>
            <person name="Anderson W.W."/>
            <person name="Aquadro C.F."/>
            <person name="Ardell D.H."/>
            <person name="Arguello R."/>
            <person name="Artieri C.G."/>
            <person name="Barbash D.A."/>
            <person name="Barker D."/>
            <person name="Barsanti P."/>
            <person name="Batterham P."/>
            <person name="Batzoglou S."/>
            <person name="Begun D."/>
            <person name="Bhutkar A."/>
            <person name="Blanco E."/>
            <person name="Bosak S.A."/>
            <person name="Bradley R.K."/>
            <person name="Brand A.D."/>
            <person name="Brent M.R."/>
            <person name="Brooks A.N."/>
            <person name="Brown R.H."/>
            <person name="Butlin R.K."/>
            <person name="Caggese C."/>
            <person name="Calvi B.R."/>
            <person name="Bernardo de Carvalho A."/>
            <person name="Caspi A."/>
            <person name="Castrezana S."/>
            <person name="Celniker S.E."/>
            <person name="Chang J.L."/>
            <person name="Chapple C."/>
            <person name="Chatterji S."/>
            <person name="Chinwalla A."/>
            <person name="Civetta A."/>
            <person name="Clifton S.W."/>
            <person name="Comeron J.M."/>
            <person name="Costello J.C."/>
            <person name="Coyne J.A."/>
            <person name="Daub J."/>
            <person name="David R.G."/>
            <person name="Delcher A.L."/>
            <person name="Delehaunty K."/>
            <person name="Do C.B."/>
            <person name="Ebling H."/>
            <person name="Edwards K."/>
            <person name="Eickbush T."/>
            <person name="Evans J.D."/>
            <person name="Filipski A."/>
            <person name="Findeiss S."/>
            <person name="Freyhult E."/>
            <person name="Fulton L."/>
            <person name="Fulton R."/>
            <person name="Garcia A.C."/>
            <person name="Gardiner A."/>
            <person name="Garfield D.A."/>
            <person name="Garvin B.E."/>
            <person name="Gibson G."/>
            <person name="Gilbert D."/>
            <person name="Gnerre S."/>
            <person name="Godfrey J."/>
            <person name="Good R."/>
            <person name="Gotea V."/>
            <person name="Gravely B."/>
            <person name="Greenberg A.J."/>
            <person name="Griffiths-Jones S."/>
            <person name="Gross S."/>
            <person name="Guigo R."/>
            <person name="Gustafson E.A."/>
            <person name="Haerty W."/>
            <person name="Hahn M.W."/>
            <person name="Halligan D.L."/>
            <person name="Halpern A.L."/>
            <person name="Halter G.M."/>
            <person name="Han M.V."/>
            <person name="Heger A."/>
            <person name="Hillier L."/>
            <person name="Hinrichs A.S."/>
            <person name="Holmes I."/>
            <person name="Hoskins R.A."/>
            <person name="Hubisz M.J."/>
            <person name="Hultmark D."/>
            <person name="Huntley M.A."/>
            <person name="Jaffe D.B."/>
            <person name="Jagadeeshan S."/>
            <person name="Jeck W.R."/>
            <person name="Johnson J."/>
            <person name="Jones C.D."/>
            <person name="Jordan W.C."/>
            <person name="Karpen G.H."/>
            <person name="Kataoka E."/>
            <person name="Keightley P.D."/>
            <person name="Kheradpour P."/>
            <person name="Kirkness E.F."/>
            <person name="Koerich L.B."/>
            <person name="Kristiansen K."/>
            <person name="Kudrna D."/>
            <person name="Kulathinal R.J."/>
            <person name="Kumar S."/>
            <person name="Kwok R."/>
            <person name="Lander E."/>
            <person name="Langley C.H."/>
            <person name="Lapoint R."/>
            <person name="Lazzaro B.P."/>
            <person name="Lee S.J."/>
            <person name="Levesque L."/>
            <person name="Li R."/>
            <person name="Lin C.F."/>
            <person name="Lin M.F."/>
            <person name="Lindblad-Toh K."/>
            <person name="Llopart A."/>
            <person name="Long M."/>
            <person name="Low L."/>
            <person name="Lozovsky E."/>
            <person name="Lu J."/>
            <person name="Luo M."/>
            <person name="Machado C.A."/>
            <person name="Makalowski W."/>
            <person name="Marzo M."/>
            <person name="Matsuda M."/>
            <person name="Matzkin L."/>
            <person name="McAllister B."/>
            <person name="McBride C.S."/>
            <person name="McKernan B."/>
            <person name="McKernan K."/>
            <person name="Mendez-Lago M."/>
            <person name="Minx P."/>
            <person name="Mollenhauer M.U."/>
            <person name="Montooth K."/>
            <person name="Mount S.M."/>
            <person name="Mu X."/>
            <person name="Myers E."/>
            <person name="Negre B."/>
            <person name="Newfeld S."/>
            <person name="Nielsen R."/>
            <person name="Noor M.A."/>
            <person name="O'Grady P."/>
            <person name="Pachter L."/>
            <person name="Papaceit M."/>
            <person name="Parisi M.J."/>
            <person name="Parisi M."/>
            <person name="Parts L."/>
            <person name="Pedersen J.S."/>
            <person name="Pesole G."/>
            <person name="Phillippy A.M."/>
            <person name="Ponting C.P."/>
            <person name="Pop M."/>
            <person name="Porcelli D."/>
            <person name="Powell J.R."/>
            <person name="Prohaska S."/>
            <person name="Pruitt K."/>
            <person name="Puig M."/>
            <person name="Quesneville H."/>
            <person name="Ram K.R."/>
            <person name="Rand D."/>
            <person name="Rasmussen M.D."/>
            <person name="Reed L.K."/>
            <person name="Reenan R."/>
            <person name="Reily A."/>
            <person name="Remington K.A."/>
            <person name="Rieger T.T."/>
            <person name="Ritchie M.G."/>
            <person name="Robin C."/>
            <person name="Rogers Y.H."/>
            <person name="Rohde C."/>
            <person name="Rozas J."/>
            <person name="Rubenfield M.J."/>
            <person name="Ruiz A."/>
            <person name="Russo S."/>
            <person name="Salzberg S.L."/>
            <person name="Sanchez-Gracia A."/>
            <person name="Saranga D.J."/>
            <person name="Sato H."/>
            <person name="Schaeffer S.W."/>
            <person name="Schatz M.C."/>
            <person name="Schlenke T."/>
            <person name="Schwartz R."/>
            <person name="Segarra C."/>
            <person name="Singh R.S."/>
            <person name="Sirot L."/>
            <person name="Sirota M."/>
            <person name="Sisneros N.B."/>
            <person name="Smith C.D."/>
            <person name="Smith T.F."/>
            <person name="Spieth J."/>
            <person name="Stage D.E."/>
            <person name="Stark A."/>
            <person name="Stephan W."/>
            <person name="Strausberg R.L."/>
            <person name="Strempel S."/>
            <person name="Sturgill D."/>
            <person name="Sutton G."/>
            <person name="Sutton G.G."/>
            <person name="Tao W."/>
            <person name="Teichmann S."/>
            <person name="Tobari Y.N."/>
            <person name="Tomimura Y."/>
            <person name="Tsolas J.M."/>
            <person name="Valente V.L."/>
            <person name="Venter E."/>
            <person name="Venter J.C."/>
            <person name="Vicario S."/>
            <person name="Vieira F.G."/>
            <person name="Vilella A.J."/>
            <person name="Villasante A."/>
            <person name="Walenz B."/>
            <person name="Wang J."/>
            <person name="Wasserman M."/>
            <person name="Watts T."/>
            <person name="Wilson D."/>
            <person name="Wilson R.K."/>
            <person name="Wing R.A."/>
            <person name="Wolfner M.F."/>
            <person name="Wong A."/>
            <person name="Wong G.K."/>
            <person name="Wu C.I."/>
            <person name="Wu G."/>
            <person name="Yamamoto D."/>
            <person name="Yang H.P."/>
            <person name="Yang S.P."/>
            <person name="Yorke J.A."/>
            <person name="Yoshida K."/>
            <person name="Zdobnov E."/>
            <person name="Zhang P."/>
            <person name="Zhang Y."/>
            <person name="Zimin A.V."/>
            <person name="Baldwin J."/>
            <person name="Abdouelleil A."/>
            <person name="Abdulkadir J."/>
            <person name="Abebe A."/>
            <person name="Abera B."/>
            <person name="Abreu J."/>
            <person name="Acer S.C."/>
            <person name="Aftuck L."/>
            <person name="Alexander A."/>
            <person name="An P."/>
            <person name="Anderson E."/>
            <person name="Anderson S."/>
            <person name="Arachi H."/>
            <person name="Azer M."/>
            <person name="Bachantsang P."/>
            <person name="Barry A."/>
            <person name="Bayul T."/>
            <person name="Berlin A."/>
            <person name="Bessette D."/>
            <person name="Bloom T."/>
            <person name="Blye J."/>
            <person name="Boguslavskiy L."/>
            <person name="Bonnet C."/>
            <person name="Boukhgalter B."/>
            <person name="Bourzgui I."/>
            <person name="Brown A."/>
            <person name="Cahill P."/>
            <person name="Channer S."/>
            <person name="Cheshatsang Y."/>
            <person name="Chuda L."/>
            <person name="Citroen M."/>
            <person name="Collymore A."/>
            <person name="Cooke P."/>
            <person name="Costello M."/>
            <person name="D'Aco K."/>
            <person name="Daza R."/>
            <person name="De Haan G."/>
            <person name="DeGray S."/>
            <person name="DeMaso C."/>
            <person name="Dhargay N."/>
            <person name="Dooley K."/>
            <person name="Dooley E."/>
            <person name="Doricent M."/>
            <person name="Dorje P."/>
            <person name="Dorjee K."/>
            <person name="Dupes A."/>
            <person name="Elong R."/>
            <person name="Falk J."/>
            <person name="Farina A."/>
            <person name="Faro S."/>
            <person name="Ferguson D."/>
            <person name="Fisher S."/>
            <person name="Foley C.D."/>
            <person name="Franke A."/>
            <person name="Friedrich D."/>
            <person name="Gadbois L."/>
            <person name="Gearin G."/>
            <person name="Gearin C.R."/>
            <person name="Giannoukos G."/>
            <person name="Goode T."/>
            <person name="Graham J."/>
            <person name="Grandbois E."/>
            <person name="Grewal S."/>
            <person name="Gyaltsen K."/>
            <person name="Hafez N."/>
            <person name="Hagos B."/>
            <person name="Hall J."/>
            <person name="Henson C."/>
            <person name="Hollinger A."/>
            <person name="Honan T."/>
            <person name="Huard M.D."/>
            <person name="Hughes L."/>
            <person name="Hurhula B."/>
            <person name="Husby M.E."/>
            <person name="Kamat A."/>
            <person name="Kanga B."/>
            <person name="Kashin S."/>
            <person name="Khazanovich D."/>
            <person name="Kisner P."/>
            <person name="Lance K."/>
            <person name="Lara M."/>
            <person name="Lee W."/>
            <person name="Lennon N."/>
            <person name="Letendre F."/>
            <person name="LeVine R."/>
            <person name="Lipovsky A."/>
            <person name="Liu X."/>
            <person name="Liu J."/>
            <person name="Liu S."/>
            <person name="Lokyitsang T."/>
            <person name="Lokyitsang Y."/>
            <person name="Lubonja R."/>
            <person name="Lui A."/>
            <person name="MacDonald P."/>
            <person name="Magnisalis V."/>
            <person name="Maru K."/>
            <person name="Matthews C."/>
            <person name="McCusker W."/>
            <person name="McDonough S."/>
            <person name="Mehta T."/>
            <person name="Meldrim J."/>
            <person name="Meneus L."/>
            <person name="Mihai O."/>
            <person name="Mihalev A."/>
            <person name="Mihova T."/>
            <person name="Mittelman R."/>
            <person name="Mlenga V."/>
            <person name="Montmayeur A."/>
            <person name="Mulrain L."/>
            <person name="Navidi A."/>
            <person name="Naylor J."/>
            <person name="Negash T."/>
            <person name="Nguyen T."/>
            <person name="Nguyen N."/>
            <person name="Nicol R."/>
            <person name="Norbu C."/>
            <person name="Norbu N."/>
            <person name="Novod N."/>
            <person name="O'Neill B."/>
            <person name="Osman S."/>
            <person name="Markiewicz E."/>
            <person name="Oyono O.L."/>
            <person name="Patti C."/>
            <person name="Phunkhang P."/>
            <person name="Pierre F."/>
            <person name="Priest M."/>
            <person name="Raghuraman S."/>
            <person name="Rege F."/>
            <person name="Reyes R."/>
            <person name="Rise C."/>
            <person name="Rogov P."/>
            <person name="Ross K."/>
            <person name="Ryan E."/>
            <person name="Settipalli S."/>
            <person name="Shea T."/>
            <person name="Sherpa N."/>
            <person name="Shi L."/>
            <person name="Shih D."/>
            <person name="Sparrow T."/>
            <person name="Spaulding J."/>
            <person name="Stalker J."/>
            <person name="Stange-Thomann N."/>
            <person name="Stavropoulos S."/>
            <person name="Stone C."/>
            <person name="Strader C."/>
            <person name="Tesfaye S."/>
            <person name="Thomson T."/>
            <person name="Thoulutsang Y."/>
            <person name="Thoulutsang D."/>
            <person name="Topham K."/>
            <person name="Topping I."/>
            <person name="Tsamla T."/>
            <person name="Vassiliev H."/>
            <person name="Vo A."/>
            <person name="Wangchuk T."/>
            <person name="Wangdi T."/>
            <person name="Weiand M."/>
            <person name="Wilkinson J."/>
            <person name="Wilson A."/>
            <person name="Yadav S."/>
            <person name="Young G."/>
            <person name="Yu Q."/>
            <person name="Zembek L."/>
            <person name="Zhong D."/>
            <person name="Zimmer A."/>
            <person name="Zwirko Z."/>
            <person name="Jaffe D.B."/>
            <person name="Alvarez P."/>
            <person name="Brockman W."/>
            <person name="Butler J."/>
            <person name="Chin C."/>
            <person name="Gnerre S."/>
            <person name="Grabherr M."/>
            <person name="Kleber M."/>
            <person name="Mauceli E."/>
            <person name="MacCallum I."/>
        </authorList>
    </citation>
    <scope>NUCLEOTIDE SEQUENCE [LARGE SCALE GENOMIC DNA]</scope>
    <source>
        <strain evidence="4">MSH-3 / Tucson 14011-0111.49</strain>
    </source>
</reference>
<feature type="compositionally biased region" description="Low complexity" evidence="1">
    <location>
        <begin position="547"/>
        <end position="556"/>
    </location>
</feature>
<dbReference type="OMA" id="VYDYPMG"/>
<proteinExistence type="predicted"/>
<name>B4GQI9_DROPE</name>
<dbReference type="STRING" id="7234.B4GQI9"/>
<dbReference type="AlphaFoldDB" id="B4GQI9"/>
<feature type="transmembrane region" description="Helical" evidence="2">
    <location>
        <begin position="20"/>
        <end position="39"/>
    </location>
</feature>